<keyword evidence="1" id="KW-0479">Metal-binding</keyword>
<feature type="domain" description="RING-type" evidence="3">
    <location>
        <begin position="177"/>
        <end position="227"/>
    </location>
</feature>
<dbReference type="Gene3D" id="3.30.40.10">
    <property type="entry name" value="Zinc/RING finger domain, C3HC4 (zinc finger)"/>
    <property type="match status" value="1"/>
</dbReference>
<sequence length="275" mass="30364">MTCTVTVGTADVHDREQPIPILISRHGESYPQVLIFSVLGIVVIITILFTVPAHLSPPFEPKTANCTSTSSGPAGKDSAEGIPFPIPPFQHLWAATTAARLNPHPSRAWQLAVSVSPPWRGRCPDTAHSTGCPSLFGRLRVLSLSNPLPALHHIPTTTKPSSQFSVPTTLSTSVQMCPICPDTLRVPGAVLRTLPCTHVFHAQCVDAWLVSWRGVYRQMYFAEYNCPRSLSNLCDTRDTRRVHDPRPPRTYTSRQYIVVPCVVSTTRLRLQCGRR</sequence>
<dbReference type="GO" id="GO:0061630">
    <property type="term" value="F:ubiquitin protein ligase activity"/>
    <property type="evidence" value="ECO:0007669"/>
    <property type="project" value="TreeGrafter"/>
</dbReference>
<dbReference type="OrthoDB" id="8062037at2759"/>
<dbReference type="PANTHER" id="PTHR22765:SF434">
    <property type="entry name" value="GB|AAD18119.1-RELATED"/>
    <property type="match status" value="1"/>
</dbReference>
<evidence type="ECO:0000259" key="3">
    <source>
        <dbReference type="PROSITE" id="PS50089"/>
    </source>
</evidence>
<feature type="transmembrane region" description="Helical" evidence="2">
    <location>
        <begin position="33"/>
        <end position="55"/>
    </location>
</feature>
<dbReference type="SUPFAM" id="SSF57850">
    <property type="entry name" value="RING/U-box"/>
    <property type="match status" value="1"/>
</dbReference>
<dbReference type="InterPro" id="IPR001841">
    <property type="entry name" value="Znf_RING"/>
</dbReference>
<keyword evidence="1" id="KW-0862">Zinc</keyword>
<evidence type="ECO:0000256" key="2">
    <source>
        <dbReference type="SAM" id="Phobius"/>
    </source>
</evidence>
<evidence type="ECO:0000313" key="5">
    <source>
        <dbReference type="Proteomes" id="UP000070544"/>
    </source>
</evidence>
<dbReference type="AlphaFoldDB" id="A0A139AGW2"/>
<dbReference type="Proteomes" id="UP000070544">
    <property type="component" value="Unassembled WGS sequence"/>
</dbReference>
<keyword evidence="1" id="KW-0863">Zinc-finger</keyword>
<dbReference type="PROSITE" id="PS50089">
    <property type="entry name" value="ZF_RING_2"/>
    <property type="match status" value="1"/>
</dbReference>
<dbReference type="GO" id="GO:0008270">
    <property type="term" value="F:zinc ion binding"/>
    <property type="evidence" value="ECO:0007669"/>
    <property type="project" value="UniProtKB-KW"/>
</dbReference>
<keyword evidence="2" id="KW-1133">Transmembrane helix</keyword>
<dbReference type="InterPro" id="IPR013083">
    <property type="entry name" value="Znf_RING/FYVE/PHD"/>
</dbReference>
<accession>A0A139AGW2</accession>
<dbReference type="PANTHER" id="PTHR22765">
    <property type="entry name" value="RING FINGER AND PROTEASE ASSOCIATED DOMAIN-CONTAINING"/>
    <property type="match status" value="1"/>
</dbReference>
<dbReference type="EMBL" id="KQ965760">
    <property type="protein sequence ID" value="KXS15685.1"/>
    <property type="molecule type" value="Genomic_DNA"/>
</dbReference>
<reference evidence="4 5" key="1">
    <citation type="journal article" date="2015" name="Genome Biol. Evol.">
        <title>Phylogenomic analyses indicate that early fungi evolved digesting cell walls of algal ancestors of land plants.</title>
        <authorList>
            <person name="Chang Y."/>
            <person name="Wang S."/>
            <person name="Sekimoto S."/>
            <person name="Aerts A.L."/>
            <person name="Choi C."/>
            <person name="Clum A."/>
            <person name="LaButti K.M."/>
            <person name="Lindquist E.A."/>
            <person name="Yee Ngan C."/>
            <person name="Ohm R.A."/>
            <person name="Salamov A.A."/>
            <person name="Grigoriev I.V."/>
            <person name="Spatafora J.W."/>
            <person name="Berbee M.L."/>
        </authorList>
    </citation>
    <scope>NUCLEOTIDE SEQUENCE [LARGE SCALE GENOMIC DNA]</scope>
    <source>
        <strain evidence="4 5">JEL478</strain>
    </source>
</reference>
<keyword evidence="2" id="KW-0812">Transmembrane</keyword>
<proteinExistence type="predicted"/>
<keyword evidence="5" id="KW-1185">Reference proteome</keyword>
<gene>
    <name evidence="4" type="ORF">M427DRAFT_320332</name>
</gene>
<evidence type="ECO:0000313" key="4">
    <source>
        <dbReference type="EMBL" id="KXS15685.1"/>
    </source>
</evidence>
<evidence type="ECO:0000256" key="1">
    <source>
        <dbReference type="PROSITE-ProRule" id="PRU00175"/>
    </source>
</evidence>
<protein>
    <recommendedName>
        <fullName evidence="3">RING-type domain-containing protein</fullName>
    </recommendedName>
</protein>
<name>A0A139AGW2_GONPJ</name>
<dbReference type="InterPro" id="IPR051826">
    <property type="entry name" value="E3_ubiquitin-ligase_domain"/>
</dbReference>
<keyword evidence="2" id="KW-0472">Membrane</keyword>
<dbReference type="GO" id="GO:0006511">
    <property type="term" value="P:ubiquitin-dependent protein catabolic process"/>
    <property type="evidence" value="ECO:0007669"/>
    <property type="project" value="TreeGrafter"/>
</dbReference>
<dbReference type="Pfam" id="PF17123">
    <property type="entry name" value="zf-RING_11"/>
    <property type="match status" value="1"/>
</dbReference>
<organism evidence="4 5">
    <name type="scientific">Gonapodya prolifera (strain JEL478)</name>
    <name type="common">Monoblepharis prolifera</name>
    <dbReference type="NCBI Taxonomy" id="1344416"/>
    <lineage>
        <taxon>Eukaryota</taxon>
        <taxon>Fungi</taxon>
        <taxon>Fungi incertae sedis</taxon>
        <taxon>Chytridiomycota</taxon>
        <taxon>Chytridiomycota incertae sedis</taxon>
        <taxon>Monoblepharidomycetes</taxon>
        <taxon>Monoblepharidales</taxon>
        <taxon>Gonapodyaceae</taxon>
        <taxon>Gonapodya</taxon>
    </lineage>
</organism>